<dbReference type="Pfam" id="PF13720">
    <property type="entry name" value="Acetyltransf_11"/>
    <property type="match status" value="1"/>
</dbReference>
<keyword evidence="10" id="KW-1185">Reference proteome</keyword>
<evidence type="ECO:0000313" key="10">
    <source>
        <dbReference type="Proteomes" id="UP000635387"/>
    </source>
</evidence>
<sequence length="241" mass="25293">MVNRIHPTAIIGEGVELGDDNVIGPFTVIVGPTRVGDGNWIGPHVTIGTPGEDRGREHPAAWETAPNGDPDHDGHGVVIGSRNRIREYVSVHQGTWRTTTIGDGGYFLRGSHIAHDCLVEDAVTVASNVITGGHCHIWSGANLGMGAILHQRVVVGPGAMVGMSSAVRKEVGAFTIAVGNPARVTGVNTVGLSRRGLDEATIEALGPWLKGKAGLPEDGLADRLPGDLSTLVKAWDARPRE</sequence>
<evidence type="ECO:0000256" key="2">
    <source>
        <dbReference type="ARBA" id="ARBA00022556"/>
    </source>
</evidence>
<gene>
    <name evidence="9" type="primary">lpxA</name>
    <name evidence="9" type="ORF">GCM10017790_39780</name>
</gene>
<name>A0ABQ3LM03_9PSEU</name>
<organism evidence="9 10">
    <name type="scientific">Amycolatopsis oliviviridis</name>
    <dbReference type="NCBI Taxonomy" id="1471590"/>
    <lineage>
        <taxon>Bacteria</taxon>
        <taxon>Bacillati</taxon>
        <taxon>Actinomycetota</taxon>
        <taxon>Actinomycetes</taxon>
        <taxon>Pseudonocardiales</taxon>
        <taxon>Pseudonocardiaceae</taxon>
        <taxon>Amycolatopsis</taxon>
    </lineage>
</organism>
<keyword evidence="1" id="KW-0444">Lipid biosynthesis</keyword>
<feature type="region of interest" description="Disordered" evidence="7">
    <location>
        <begin position="49"/>
        <end position="74"/>
    </location>
</feature>
<dbReference type="PANTHER" id="PTHR43480:SF1">
    <property type="entry name" value="ACYL-[ACYL-CARRIER-PROTEIN]--UDP-N-ACETYLGLUCOSAMINE O-ACYLTRANSFERASE, MITOCHONDRIAL-RELATED"/>
    <property type="match status" value="1"/>
</dbReference>
<evidence type="ECO:0000256" key="7">
    <source>
        <dbReference type="SAM" id="MobiDB-lite"/>
    </source>
</evidence>
<dbReference type="SUPFAM" id="SSF51161">
    <property type="entry name" value="Trimeric LpxA-like enzymes"/>
    <property type="match status" value="1"/>
</dbReference>
<keyword evidence="3" id="KW-0808">Transferase</keyword>
<comment type="caution">
    <text evidence="9">The sequence shown here is derived from an EMBL/GenBank/DDBJ whole genome shotgun (WGS) entry which is preliminary data.</text>
</comment>
<evidence type="ECO:0000259" key="8">
    <source>
        <dbReference type="Pfam" id="PF13720"/>
    </source>
</evidence>
<feature type="domain" description="UDP N-acetylglucosamine O-acyltransferase C-terminal" evidence="8">
    <location>
        <begin position="173"/>
        <end position="205"/>
    </location>
</feature>
<dbReference type="Proteomes" id="UP000635387">
    <property type="component" value="Unassembled WGS sequence"/>
</dbReference>
<proteinExistence type="predicted"/>
<dbReference type="InterPro" id="IPR010137">
    <property type="entry name" value="Lipid_A_LpxA"/>
</dbReference>
<keyword evidence="5" id="KW-0443">Lipid metabolism</keyword>
<keyword evidence="6" id="KW-0012">Acyltransferase</keyword>
<keyword evidence="2" id="KW-0441">Lipid A biosynthesis</keyword>
<dbReference type="InterPro" id="IPR011004">
    <property type="entry name" value="Trimer_LpxA-like_sf"/>
</dbReference>
<keyword evidence="4" id="KW-0677">Repeat</keyword>
<protein>
    <submittedName>
        <fullName evidence="9">Acyl-[acyl-carrier-protein]--UDP-N-acetylglucosamine O-acyltransferase</fullName>
    </submittedName>
</protein>
<dbReference type="RefSeq" id="WP_191255964.1">
    <property type="nucleotide sequence ID" value="NZ_BNAY01000004.1"/>
</dbReference>
<reference evidence="10" key="1">
    <citation type="journal article" date="2019" name="Int. J. Syst. Evol. Microbiol.">
        <title>The Global Catalogue of Microorganisms (GCM) 10K type strain sequencing project: providing services to taxonomists for standard genome sequencing and annotation.</title>
        <authorList>
            <consortium name="The Broad Institute Genomics Platform"/>
            <consortium name="The Broad Institute Genome Sequencing Center for Infectious Disease"/>
            <person name="Wu L."/>
            <person name="Ma J."/>
        </authorList>
    </citation>
    <scope>NUCLEOTIDE SEQUENCE [LARGE SCALE GENOMIC DNA]</scope>
    <source>
        <strain evidence="10">CGMCC 4.7683</strain>
    </source>
</reference>
<evidence type="ECO:0000256" key="5">
    <source>
        <dbReference type="ARBA" id="ARBA00023098"/>
    </source>
</evidence>
<feature type="compositionally biased region" description="Basic and acidic residues" evidence="7">
    <location>
        <begin position="51"/>
        <end position="60"/>
    </location>
</feature>
<dbReference type="Gene3D" id="2.160.10.10">
    <property type="entry name" value="Hexapeptide repeat proteins"/>
    <property type="match status" value="1"/>
</dbReference>
<evidence type="ECO:0000256" key="6">
    <source>
        <dbReference type="ARBA" id="ARBA00023315"/>
    </source>
</evidence>
<evidence type="ECO:0000256" key="4">
    <source>
        <dbReference type="ARBA" id="ARBA00022737"/>
    </source>
</evidence>
<evidence type="ECO:0000256" key="3">
    <source>
        <dbReference type="ARBA" id="ARBA00022679"/>
    </source>
</evidence>
<evidence type="ECO:0000313" key="9">
    <source>
        <dbReference type="EMBL" id="GHH20182.1"/>
    </source>
</evidence>
<dbReference type="PROSITE" id="PS00101">
    <property type="entry name" value="HEXAPEP_TRANSFERASES"/>
    <property type="match status" value="1"/>
</dbReference>
<dbReference type="InterPro" id="IPR029098">
    <property type="entry name" value="Acetyltransf_C"/>
</dbReference>
<evidence type="ECO:0000256" key="1">
    <source>
        <dbReference type="ARBA" id="ARBA00022516"/>
    </source>
</evidence>
<dbReference type="InterPro" id="IPR018357">
    <property type="entry name" value="Hexapep_transf_CS"/>
</dbReference>
<accession>A0ABQ3LM03</accession>
<dbReference type="EMBL" id="BNAY01000004">
    <property type="protein sequence ID" value="GHH20182.1"/>
    <property type="molecule type" value="Genomic_DNA"/>
</dbReference>
<dbReference type="PANTHER" id="PTHR43480">
    <property type="entry name" value="ACYL-[ACYL-CARRIER-PROTEIN]--UDP-N-ACETYLGLUCOSAMINE O-ACYLTRANSFERASE"/>
    <property type="match status" value="1"/>
</dbReference>